<evidence type="ECO:0000313" key="2">
    <source>
        <dbReference type="EMBL" id="MBT9813024.1"/>
    </source>
</evidence>
<keyword evidence="1" id="KW-1133">Transmembrane helix</keyword>
<reference evidence="2" key="1">
    <citation type="journal article" date="2021" name="Gut Microbes">
        <title>A synthetic consortium of 100 gut commensals modulates the composition and function in a colon model of the microbiome of elderly subjects.</title>
        <authorList>
            <person name="Perez M."/>
            <person name="Ntemiri A."/>
            <person name="Tan H."/>
            <person name="Harris H.M.B."/>
            <person name="Roager H.M."/>
            <person name="Ribiere C."/>
            <person name="O'Toole P.W."/>
        </authorList>
    </citation>
    <scope>NUCLEOTIDE SEQUENCE</scope>
    <source>
        <strain evidence="2">MCC335</strain>
    </source>
</reference>
<protein>
    <submittedName>
        <fullName evidence="2">Uncharacterized protein</fullName>
    </submittedName>
</protein>
<feature type="transmembrane region" description="Helical" evidence="1">
    <location>
        <begin position="43"/>
        <end position="61"/>
    </location>
</feature>
<evidence type="ECO:0000313" key="3">
    <source>
        <dbReference type="Proteomes" id="UP000708338"/>
    </source>
</evidence>
<name>A0AA41KA05_9FIRM</name>
<keyword evidence="1" id="KW-0472">Membrane</keyword>
<gene>
    <name evidence="2" type="ORF">GPL26_25960</name>
</gene>
<dbReference type="Pfam" id="PF16935">
    <property type="entry name" value="Hol_Tox"/>
    <property type="match status" value="1"/>
</dbReference>
<proteinExistence type="predicted"/>
<organism evidence="2 3">
    <name type="scientific">Enterocloster citroniae</name>
    <dbReference type="NCBI Taxonomy" id="358743"/>
    <lineage>
        <taxon>Bacteria</taxon>
        <taxon>Bacillati</taxon>
        <taxon>Bacillota</taxon>
        <taxon>Clostridia</taxon>
        <taxon>Lachnospirales</taxon>
        <taxon>Lachnospiraceae</taxon>
        <taxon>Enterocloster</taxon>
    </lineage>
</organism>
<keyword evidence="1" id="KW-0812">Transmembrane</keyword>
<evidence type="ECO:0000256" key="1">
    <source>
        <dbReference type="SAM" id="Phobius"/>
    </source>
</evidence>
<dbReference type="InterPro" id="IPR031616">
    <property type="entry name" value="BsrE-like"/>
</dbReference>
<sequence length="64" mass="7297">MNKYFFFILLFTACFPSCIIGTGSSYCWVTSISERGWYNMSTYETLSLMIAFGVLIVMIIGTKK</sequence>
<comment type="caution">
    <text evidence="2">The sequence shown here is derived from an EMBL/GenBank/DDBJ whole genome shotgun (WGS) entry which is preliminary data.</text>
</comment>
<accession>A0AA41KA05</accession>
<dbReference type="AlphaFoldDB" id="A0AA41KA05"/>
<dbReference type="Proteomes" id="UP000708338">
    <property type="component" value="Unassembled WGS sequence"/>
</dbReference>
<dbReference type="EMBL" id="WQPS01000117">
    <property type="protein sequence ID" value="MBT9813024.1"/>
    <property type="molecule type" value="Genomic_DNA"/>
</dbReference>